<evidence type="ECO:0000313" key="19">
    <source>
        <dbReference type="EMBL" id="JAC13029.1"/>
    </source>
</evidence>
<evidence type="ECO:0000259" key="18">
    <source>
        <dbReference type="PROSITE" id="PS50089"/>
    </source>
</evidence>
<dbReference type="UniPathway" id="UPA00143"/>
<dbReference type="AlphaFoldDB" id="A0A023EXA4"/>
<dbReference type="GO" id="GO:0061630">
    <property type="term" value="F:ubiquitin protein ligase activity"/>
    <property type="evidence" value="ECO:0007669"/>
    <property type="project" value="UniProtKB-EC"/>
</dbReference>
<evidence type="ECO:0000256" key="6">
    <source>
        <dbReference type="ARBA" id="ARBA00022679"/>
    </source>
</evidence>
<keyword evidence="9 15" id="KW-0863">Zinc-finger</keyword>
<feature type="region of interest" description="Disordered" evidence="16">
    <location>
        <begin position="535"/>
        <end position="612"/>
    </location>
</feature>
<protein>
    <recommendedName>
        <fullName evidence="5">RING-type E3 ubiquitin transferase</fullName>
        <ecNumber evidence="5">2.3.2.27</ecNumber>
    </recommendedName>
</protein>
<feature type="transmembrane region" description="Helical" evidence="17">
    <location>
        <begin position="216"/>
        <end position="244"/>
    </location>
</feature>
<dbReference type="VEuPathDB" id="VectorBase:AALF025249"/>
<feature type="transmembrane region" description="Helical" evidence="17">
    <location>
        <begin position="131"/>
        <end position="150"/>
    </location>
</feature>
<sequence>MRALGISVISLALTGLVIGNAYYQKKQFYPSVVYITKSNPSMAVIYIQSLVFVLMLGKLMKKVFLGTLRAAEFEHLMERFWYALTETCLAFTVFRDDFNPKFVALFTVLLFLKSFHWLAEDRVDYMERSPVIGWIFHLRVAGLLACLGVLDYQLISYAYQSTIAKGATVQLVFGFEYAILMTMVLNTAIKYMFHAAELRSDTPWENKAVFLLYTELIIGFIRVVLYVIFVILMVKIYTLPLFAFRPMYYTMRNFKKALNDVILSRRAIRNMNTLYPDATPEELQLSDNICIICREDMVSNSKKLPCGHIFHTTCLRSWFQRQQTCPTCRLNILRTPITTTAAPNPVQPANNEAANLANANEGNRSSSVAGGTAHAQPNASTLNATNTTAVPLMPGSPLVLPPMPFMGIPPYAMPLPPVPPALETLTDEELRAMEGNERHHVEERIKHLQNIRTLLDASVALMNQYSALVARLPPVSAPVNATASTSQSSASAVTAADFATLLNPPATLSTPNLPEDNAPQPKIVSTVAAQLEDLGSDDDSITKLNKEPLPSTGDAFLITPDQQQQAVPSTSAAPNSSSKSRNSNDAKHAESSEMSEIRRRRLEKFGSRTNSD</sequence>
<dbReference type="GO" id="GO:0008270">
    <property type="term" value="F:zinc ion binding"/>
    <property type="evidence" value="ECO:0007669"/>
    <property type="project" value="UniProtKB-KW"/>
</dbReference>
<dbReference type="GO" id="GO:0005789">
    <property type="term" value="C:endoplasmic reticulum membrane"/>
    <property type="evidence" value="ECO:0007669"/>
    <property type="project" value="UniProtKB-SubCell"/>
</dbReference>
<dbReference type="InterPro" id="IPR001841">
    <property type="entry name" value="Znf_RING"/>
</dbReference>
<dbReference type="PANTHER" id="PTHR22763:SF184">
    <property type="entry name" value="E3 UBIQUITIN-PROTEIN LIGASE SYNOVIOLIN"/>
    <property type="match status" value="1"/>
</dbReference>
<dbReference type="InterPro" id="IPR057992">
    <property type="entry name" value="TPR_SYVN1_N"/>
</dbReference>
<feature type="compositionally biased region" description="Low complexity" evidence="16">
    <location>
        <begin position="569"/>
        <end position="581"/>
    </location>
</feature>
<keyword evidence="19" id="KW-0436">Ligase</keyword>
<dbReference type="EMBL" id="GAPW01000569">
    <property type="protein sequence ID" value="JAC13029.1"/>
    <property type="molecule type" value="mRNA"/>
</dbReference>
<evidence type="ECO:0000256" key="3">
    <source>
        <dbReference type="ARBA" id="ARBA00004906"/>
    </source>
</evidence>
<dbReference type="FunFam" id="3.30.40.10:FF:000088">
    <property type="entry name" value="E3 ubiquitin-protein ligase synoviolin"/>
    <property type="match status" value="1"/>
</dbReference>
<evidence type="ECO:0000256" key="8">
    <source>
        <dbReference type="ARBA" id="ARBA00022723"/>
    </source>
</evidence>
<reference evidence="19" key="1">
    <citation type="journal article" date="2014" name="PLoS Negl. Trop. Dis.">
        <title>Identification and characterization of seminal fluid proteins in the Asian tiger mosquito, Aedes albopictus.</title>
        <authorList>
            <person name="Boes K.E."/>
            <person name="Ribeiro J.M."/>
            <person name="Wong A."/>
            <person name="Harrington L.C."/>
            <person name="Wolfner M.F."/>
            <person name="Sirot L.K."/>
        </authorList>
    </citation>
    <scope>NUCLEOTIDE SEQUENCE</scope>
    <source>
        <tissue evidence="19">Reproductive organs</tissue>
    </source>
</reference>
<proteinExistence type="evidence at transcript level"/>
<feature type="compositionally biased region" description="Basic and acidic residues" evidence="16">
    <location>
        <begin position="582"/>
        <end position="612"/>
    </location>
</feature>
<name>A0A023EXA4_AEDAL</name>
<dbReference type="Gene3D" id="3.30.40.10">
    <property type="entry name" value="Zinc/RING finger domain, C3HC4 (zinc finger)"/>
    <property type="match status" value="1"/>
</dbReference>
<feature type="transmembrane region" description="Helical" evidence="17">
    <location>
        <begin position="102"/>
        <end position="119"/>
    </location>
</feature>
<comment type="similarity">
    <text evidence="4">Belongs to the HRD1 family.</text>
</comment>
<evidence type="ECO:0000256" key="2">
    <source>
        <dbReference type="ARBA" id="ARBA00004477"/>
    </source>
</evidence>
<dbReference type="InterPro" id="IPR058051">
    <property type="entry name" value="Znf_RING_synoviolin"/>
</dbReference>
<evidence type="ECO:0000256" key="10">
    <source>
        <dbReference type="ARBA" id="ARBA00022786"/>
    </source>
</evidence>
<dbReference type="GO" id="GO:0043161">
    <property type="term" value="P:proteasome-mediated ubiquitin-dependent protein catabolic process"/>
    <property type="evidence" value="ECO:0007669"/>
    <property type="project" value="TreeGrafter"/>
</dbReference>
<evidence type="ECO:0000256" key="7">
    <source>
        <dbReference type="ARBA" id="ARBA00022692"/>
    </source>
</evidence>
<feature type="transmembrane region" description="Helical" evidence="17">
    <location>
        <begin position="171"/>
        <end position="196"/>
    </location>
</feature>
<dbReference type="PROSITE" id="PS50089">
    <property type="entry name" value="ZF_RING_2"/>
    <property type="match status" value="1"/>
</dbReference>
<keyword evidence="12" id="KW-0862">Zinc</keyword>
<dbReference type="GO" id="GO:0016567">
    <property type="term" value="P:protein ubiquitination"/>
    <property type="evidence" value="ECO:0007669"/>
    <property type="project" value="UniProtKB-UniPathway"/>
</dbReference>
<keyword evidence="13 17" id="KW-1133">Transmembrane helix</keyword>
<dbReference type="EC" id="2.3.2.27" evidence="5"/>
<evidence type="ECO:0000256" key="9">
    <source>
        <dbReference type="ARBA" id="ARBA00022771"/>
    </source>
</evidence>
<evidence type="ECO:0000256" key="15">
    <source>
        <dbReference type="PROSITE-ProRule" id="PRU00175"/>
    </source>
</evidence>
<dbReference type="VEuPathDB" id="VectorBase:AALC636_030691"/>
<keyword evidence="7 17" id="KW-0812">Transmembrane</keyword>
<comment type="subcellular location">
    <subcellularLocation>
        <location evidence="2">Endoplasmic reticulum membrane</location>
        <topology evidence="2">Multi-pass membrane protein</topology>
    </subcellularLocation>
</comment>
<dbReference type="Pfam" id="PF25563">
    <property type="entry name" value="TPR_SYVN1_N"/>
    <property type="match status" value="1"/>
</dbReference>
<feature type="domain" description="RING-type" evidence="18">
    <location>
        <begin position="290"/>
        <end position="329"/>
    </location>
</feature>
<evidence type="ECO:0000256" key="5">
    <source>
        <dbReference type="ARBA" id="ARBA00012483"/>
    </source>
</evidence>
<dbReference type="GO" id="GO:0016874">
    <property type="term" value="F:ligase activity"/>
    <property type="evidence" value="ECO:0007669"/>
    <property type="project" value="UniProtKB-KW"/>
</dbReference>
<feature type="transmembrane region" description="Helical" evidence="17">
    <location>
        <begin position="43"/>
        <end position="60"/>
    </location>
</feature>
<feature type="region of interest" description="Disordered" evidence="16">
    <location>
        <begin position="360"/>
        <end position="383"/>
    </location>
</feature>
<keyword evidence="14 17" id="KW-0472">Membrane</keyword>
<keyword evidence="8" id="KW-0479">Metal-binding</keyword>
<evidence type="ECO:0000256" key="14">
    <source>
        <dbReference type="ARBA" id="ARBA00023136"/>
    </source>
</evidence>
<keyword evidence="11" id="KW-0256">Endoplasmic reticulum</keyword>
<dbReference type="GO" id="GO:0036503">
    <property type="term" value="P:ERAD pathway"/>
    <property type="evidence" value="ECO:0007669"/>
    <property type="project" value="TreeGrafter"/>
</dbReference>
<accession>A0A023EXA4</accession>
<evidence type="ECO:0000256" key="1">
    <source>
        <dbReference type="ARBA" id="ARBA00000900"/>
    </source>
</evidence>
<evidence type="ECO:0000256" key="12">
    <source>
        <dbReference type="ARBA" id="ARBA00022833"/>
    </source>
</evidence>
<keyword evidence="10" id="KW-0833">Ubl conjugation pathway</keyword>
<dbReference type="VEuPathDB" id="VectorBase:AALFPA_043788"/>
<dbReference type="PANTHER" id="PTHR22763">
    <property type="entry name" value="RING ZINC FINGER PROTEIN"/>
    <property type="match status" value="1"/>
</dbReference>
<evidence type="ECO:0000256" key="17">
    <source>
        <dbReference type="SAM" id="Phobius"/>
    </source>
</evidence>
<evidence type="ECO:0000256" key="11">
    <source>
        <dbReference type="ARBA" id="ARBA00022824"/>
    </source>
</evidence>
<dbReference type="InterPro" id="IPR050731">
    <property type="entry name" value="HRD1_E3_ubiq-ligases"/>
</dbReference>
<keyword evidence="6" id="KW-0808">Transferase</keyword>
<comment type="catalytic activity">
    <reaction evidence="1">
        <text>S-ubiquitinyl-[E2 ubiquitin-conjugating enzyme]-L-cysteine + [acceptor protein]-L-lysine = [E2 ubiquitin-conjugating enzyme]-L-cysteine + N(6)-ubiquitinyl-[acceptor protein]-L-lysine.</text>
        <dbReference type="EC" id="2.3.2.27"/>
    </reaction>
</comment>
<dbReference type="SUPFAM" id="SSF57850">
    <property type="entry name" value="RING/U-box"/>
    <property type="match status" value="1"/>
</dbReference>
<evidence type="ECO:0000256" key="13">
    <source>
        <dbReference type="ARBA" id="ARBA00022989"/>
    </source>
</evidence>
<dbReference type="SMART" id="SM00184">
    <property type="entry name" value="RING"/>
    <property type="match status" value="1"/>
</dbReference>
<evidence type="ECO:0000256" key="16">
    <source>
        <dbReference type="SAM" id="MobiDB-lite"/>
    </source>
</evidence>
<dbReference type="InterPro" id="IPR013083">
    <property type="entry name" value="Znf_RING/FYVE/PHD"/>
</dbReference>
<evidence type="ECO:0000256" key="4">
    <source>
        <dbReference type="ARBA" id="ARBA00010089"/>
    </source>
</evidence>
<dbReference type="CDD" id="cd16479">
    <property type="entry name" value="RING-H2_synoviolin"/>
    <property type="match status" value="1"/>
</dbReference>
<comment type="pathway">
    <text evidence="3">Protein modification; protein ubiquitination.</text>
</comment>
<organism evidence="19">
    <name type="scientific">Aedes albopictus</name>
    <name type="common">Asian tiger mosquito</name>
    <name type="synonym">Stegomyia albopicta</name>
    <dbReference type="NCBI Taxonomy" id="7160"/>
    <lineage>
        <taxon>Eukaryota</taxon>
        <taxon>Metazoa</taxon>
        <taxon>Ecdysozoa</taxon>
        <taxon>Arthropoda</taxon>
        <taxon>Hexapoda</taxon>
        <taxon>Insecta</taxon>
        <taxon>Pterygota</taxon>
        <taxon>Neoptera</taxon>
        <taxon>Endopterygota</taxon>
        <taxon>Diptera</taxon>
        <taxon>Nematocera</taxon>
        <taxon>Culicoidea</taxon>
        <taxon>Culicidae</taxon>
        <taxon>Culicinae</taxon>
        <taxon>Aedini</taxon>
        <taxon>Aedes</taxon>
        <taxon>Stegomyia</taxon>
    </lineage>
</organism>
<dbReference type="Pfam" id="PF13639">
    <property type="entry name" value="zf-RING_2"/>
    <property type="match status" value="1"/>
</dbReference>